<dbReference type="SUPFAM" id="SSF69055">
    <property type="entry name" value="1-deoxy-D-xylulose-5-phosphate reductoisomerase, C-terminal domain"/>
    <property type="match status" value="1"/>
</dbReference>
<feature type="binding site" evidence="9">
    <location>
        <position position="173"/>
    </location>
    <ligand>
        <name>1-deoxy-D-xylulose 5-phosphate</name>
        <dbReference type="ChEBI" id="CHEBI:57792"/>
    </ligand>
</feature>
<protein>
    <recommendedName>
        <fullName evidence="9">1-deoxy-D-xylulose 5-phosphate reductoisomerase</fullName>
        <shortName evidence="9">DXP reductoisomerase</shortName>
        <ecNumber evidence="9">1.1.1.267</ecNumber>
    </recommendedName>
    <alternativeName>
        <fullName evidence="9">1-deoxyxylulose-5-phosphate reductoisomerase</fullName>
    </alternativeName>
    <alternativeName>
        <fullName evidence="9">2-C-methyl-D-erythritol 4-phosphate synthase</fullName>
    </alternativeName>
</protein>
<keyword evidence="4 9" id="KW-0521">NADP</keyword>
<dbReference type="GO" id="GO:0070402">
    <property type="term" value="F:NADPH binding"/>
    <property type="evidence" value="ECO:0007669"/>
    <property type="project" value="InterPro"/>
</dbReference>
<feature type="binding site" evidence="9">
    <location>
        <position position="209"/>
    </location>
    <ligand>
        <name>1-deoxy-D-xylulose 5-phosphate</name>
        <dbReference type="ChEBI" id="CHEBI:57792"/>
    </ligand>
</feature>
<evidence type="ECO:0000256" key="9">
    <source>
        <dbReference type="HAMAP-Rule" id="MF_00183"/>
    </source>
</evidence>
<evidence type="ECO:0000256" key="5">
    <source>
        <dbReference type="ARBA" id="ARBA00023002"/>
    </source>
</evidence>
<dbReference type="FunFam" id="3.40.50.720:FF:000045">
    <property type="entry name" value="1-deoxy-D-xylulose 5-phosphate reductoisomerase"/>
    <property type="match status" value="1"/>
</dbReference>
<evidence type="ECO:0000256" key="3">
    <source>
        <dbReference type="ARBA" id="ARBA00022723"/>
    </source>
</evidence>
<feature type="binding site" evidence="9">
    <location>
        <position position="122"/>
    </location>
    <ligand>
        <name>NADPH</name>
        <dbReference type="ChEBI" id="CHEBI:57783"/>
    </ligand>
</feature>
<feature type="binding site" evidence="9">
    <location>
        <position position="13"/>
    </location>
    <ligand>
        <name>NADPH</name>
        <dbReference type="ChEBI" id="CHEBI:57783"/>
    </ligand>
</feature>
<dbReference type="GO" id="GO:0030604">
    <property type="term" value="F:1-deoxy-D-xylulose-5-phosphate reductoisomerase activity"/>
    <property type="evidence" value="ECO:0007669"/>
    <property type="project" value="UniProtKB-UniRule"/>
</dbReference>
<dbReference type="InterPro" id="IPR026877">
    <property type="entry name" value="DXPR_C"/>
</dbReference>
<feature type="binding site" evidence="9">
    <location>
        <position position="12"/>
    </location>
    <ligand>
        <name>NADPH</name>
        <dbReference type="ChEBI" id="CHEBI:57783"/>
    </ligand>
</feature>
<dbReference type="AlphaFoldDB" id="A0A9D1SNH3"/>
<feature type="binding site" evidence="9">
    <location>
        <position position="202"/>
    </location>
    <ligand>
        <name>NADPH</name>
        <dbReference type="ChEBI" id="CHEBI:57783"/>
    </ligand>
</feature>
<dbReference type="InterPro" id="IPR013644">
    <property type="entry name" value="DXP_reductoisomerase_C"/>
</dbReference>
<feature type="domain" description="1-deoxy-D-xylulose 5-phosphate reductoisomerase N-terminal" evidence="10">
    <location>
        <begin position="4"/>
        <end position="128"/>
    </location>
</feature>
<keyword evidence="7 9" id="KW-0414">Isoprene biosynthesis</keyword>
<dbReference type="PANTHER" id="PTHR30525:SF0">
    <property type="entry name" value="1-DEOXY-D-XYLULOSE 5-PHOSPHATE REDUCTOISOMERASE, CHLOROPLASTIC"/>
    <property type="match status" value="1"/>
</dbReference>
<keyword evidence="9" id="KW-0460">Magnesium</keyword>
<comment type="function">
    <text evidence="9">Catalyzes the NADPH-dependent rearrangement and reduction of 1-deoxy-D-xylulose-5-phosphate (DXP) to 2-C-methyl-D-erythritol 4-phosphate (MEP).</text>
</comment>
<accession>A0A9D1SNH3</accession>
<feature type="binding site" evidence="9">
    <location>
        <position position="121"/>
    </location>
    <ligand>
        <name>1-deoxy-D-xylulose 5-phosphate</name>
        <dbReference type="ChEBI" id="CHEBI:57792"/>
    </ligand>
</feature>
<comment type="caution">
    <text evidence="13">The sequence shown here is derived from an EMBL/GenBank/DDBJ whole genome shotgun (WGS) entry which is preliminary data.</text>
</comment>
<dbReference type="Pfam" id="PF02670">
    <property type="entry name" value="DXP_reductoisom"/>
    <property type="match status" value="1"/>
</dbReference>
<feature type="binding site" evidence="9">
    <location>
        <position position="10"/>
    </location>
    <ligand>
        <name>NADPH</name>
        <dbReference type="ChEBI" id="CHEBI:57783"/>
    </ligand>
</feature>
<feature type="binding site" evidence="9">
    <location>
        <position position="214"/>
    </location>
    <ligand>
        <name>1-deoxy-D-xylulose 5-phosphate</name>
        <dbReference type="ChEBI" id="CHEBI:57792"/>
    </ligand>
</feature>
<feature type="binding site" evidence="9">
    <location>
        <position position="11"/>
    </location>
    <ligand>
        <name>NADPH</name>
        <dbReference type="ChEBI" id="CHEBI:57783"/>
    </ligand>
</feature>
<keyword evidence="5 9" id="KW-0560">Oxidoreductase</keyword>
<sequence length="382" mass="41370">MKKIALLGSTGSIGTQALDVIRLNGYSVTALSANKNYKAVERQAREFHPELVCMMQPQAADALRVLLKDTDIRVVSGMEGLIECATAAHADTVLNAVVGMVGLEPTLAAIRAKKTIALANKETLVAGGRLVMDAAKENGVSILPVDSEHSAIFQALQGSPGRAAVKKLILTASGGPFFGKKESELQNVTVEQALNHPNWSMGAKITIDSATMMNKGLEIIEAAWLFDMQPSQIEVVVHRESVVHSAIEYVDNSVIAQLGVPDMRIPIQYALTYPERFVSPVRELSLTEYGKLTFFAPDYKTFGCLNVCRRAFEKGGLHPAAANGANEESVKYFLDGKIKFTDIAYLNNEAMEHAPDVQAFSLADVLEADRCAREYVAKAVNS</sequence>
<feature type="binding site" evidence="9">
    <location>
        <position position="35"/>
    </location>
    <ligand>
        <name>NADPH</name>
        <dbReference type="ChEBI" id="CHEBI:57783"/>
    </ligand>
</feature>
<dbReference type="Proteomes" id="UP000824125">
    <property type="component" value="Unassembled WGS sequence"/>
</dbReference>
<comment type="cofactor">
    <cofactor evidence="9">
        <name>Mg(2+)</name>
        <dbReference type="ChEBI" id="CHEBI:18420"/>
    </cofactor>
    <cofactor evidence="9">
        <name>Mn(2+)</name>
        <dbReference type="ChEBI" id="CHEBI:29035"/>
    </cofactor>
</comment>
<gene>
    <name evidence="9" type="primary">dxr</name>
    <name evidence="13" type="ORF">IAD23_01105</name>
</gene>
<evidence type="ECO:0000256" key="8">
    <source>
        <dbReference type="ARBA" id="ARBA00048543"/>
    </source>
</evidence>
<dbReference type="EMBL" id="DVNM01000005">
    <property type="protein sequence ID" value="HIU68540.1"/>
    <property type="molecule type" value="Genomic_DNA"/>
</dbReference>
<dbReference type="NCBIfam" id="NF009114">
    <property type="entry name" value="PRK12464.1"/>
    <property type="match status" value="1"/>
</dbReference>
<feature type="binding site" evidence="9">
    <location>
        <position position="120"/>
    </location>
    <ligand>
        <name>NADPH</name>
        <dbReference type="ChEBI" id="CHEBI:57783"/>
    </ligand>
</feature>
<feature type="domain" description="1-deoxy-D-xylulose 5-phosphate reductoisomerase C-terminal" evidence="11">
    <location>
        <begin position="142"/>
        <end position="226"/>
    </location>
</feature>
<dbReference type="GO" id="GO:0030145">
    <property type="term" value="F:manganese ion binding"/>
    <property type="evidence" value="ECO:0007669"/>
    <property type="project" value="TreeGrafter"/>
</dbReference>
<evidence type="ECO:0000313" key="13">
    <source>
        <dbReference type="EMBL" id="HIU68540.1"/>
    </source>
</evidence>
<name>A0A9D1SNH3_9FIRM</name>
<dbReference type="InterPro" id="IPR003821">
    <property type="entry name" value="DXP_reductoisomerase"/>
</dbReference>
<dbReference type="EC" id="1.1.1.267" evidence="9"/>
<evidence type="ECO:0000259" key="11">
    <source>
        <dbReference type="Pfam" id="PF08436"/>
    </source>
</evidence>
<feature type="binding site" evidence="9">
    <location>
        <position position="148"/>
    </location>
    <ligand>
        <name>Mn(2+)</name>
        <dbReference type="ChEBI" id="CHEBI:29035"/>
    </ligand>
</feature>
<dbReference type="Gene3D" id="1.10.1740.10">
    <property type="match status" value="1"/>
</dbReference>
<feature type="binding site" evidence="9">
    <location>
        <position position="148"/>
    </location>
    <ligand>
        <name>1-deoxy-D-xylulose 5-phosphate</name>
        <dbReference type="ChEBI" id="CHEBI:57792"/>
    </ligand>
</feature>
<comment type="catalytic activity">
    <reaction evidence="8">
        <text>2-C-methyl-D-erythritol 4-phosphate + NADP(+) = 1-deoxy-D-xylulose 5-phosphate + NADPH + H(+)</text>
        <dbReference type="Rhea" id="RHEA:13717"/>
        <dbReference type="ChEBI" id="CHEBI:15378"/>
        <dbReference type="ChEBI" id="CHEBI:57783"/>
        <dbReference type="ChEBI" id="CHEBI:57792"/>
        <dbReference type="ChEBI" id="CHEBI:58262"/>
        <dbReference type="ChEBI" id="CHEBI:58349"/>
        <dbReference type="EC" id="1.1.1.267"/>
    </reaction>
    <physiologicalReaction direction="right-to-left" evidence="8">
        <dbReference type="Rhea" id="RHEA:13719"/>
    </physiologicalReaction>
</comment>
<organism evidence="13 14">
    <name type="scientific">Candidatus Scybalenecus merdavium</name>
    <dbReference type="NCBI Taxonomy" id="2840939"/>
    <lineage>
        <taxon>Bacteria</taxon>
        <taxon>Bacillati</taxon>
        <taxon>Bacillota</taxon>
        <taxon>Clostridia</taxon>
        <taxon>Eubacteriales</taxon>
        <taxon>Oscillospiraceae</taxon>
        <taxon>Oscillospiraceae incertae sedis</taxon>
        <taxon>Candidatus Scybalenecus</taxon>
    </lineage>
</organism>
<feature type="binding site" evidence="9">
    <location>
        <position position="218"/>
    </location>
    <ligand>
        <name>Mn(2+)</name>
        <dbReference type="ChEBI" id="CHEBI:29035"/>
    </ligand>
</feature>
<feature type="binding site" evidence="9">
    <location>
        <position position="196"/>
    </location>
    <ligand>
        <name>1-deoxy-D-xylulose 5-phosphate</name>
        <dbReference type="ChEBI" id="CHEBI:57792"/>
    </ligand>
</feature>
<dbReference type="InterPro" id="IPR036169">
    <property type="entry name" value="DXPR_C_sf"/>
</dbReference>
<feature type="domain" description="DXP reductoisomerase C-terminal" evidence="12">
    <location>
        <begin position="258"/>
        <end position="375"/>
    </location>
</feature>
<dbReference type="Gene3D" id="3.40.50.720">
    <property type="entry name" value="NAD(P)-binding Rossmann-like Domain"/>
    <property type="match status" value="1"/>
</dbReference>
<evidence type="ECO:0000256" key="4">
    <source>
        <dbReference type="ARBA" id="ARBA00022857"/>
    </source>
</evidence>
<feature type="binding site" evidence="9">
    <location>
        <position position="147"/>
    </location>
    <ligand>
        <name>1-deoxy-D-xylulose 5-phosphate</name>
        <dbReference type="ChEBI" id="CHEBI:57792"/>
    </ligand>
</feature>
<dbReference type="PIRSF" id="PIRSF006205">
    <property type="entry name" value="Dxp_reductismrs"/>
    <property type="match status" value="1"/>
</dbReference>
<evidence type="ECO:0000256" key="1">
    <source>
        <dbReference type="ARBA" id="ARBA00005094"/>
    </source>
</evidence>
<evidence type="ECO:0000259" key="10">
    <source>
        <dbReference type="Pfam" id="PF02670"/>
    </source>
</evidence>
<dbReference type="NCBIfam" id="TIGR00243">
    <property type="entry name" value="Dxr"/>
    <property type="match status" value="1"/>
</dbReference>
<feature type="binding site" evidence="9">
    <location>
        <position position="218"/>
    </location>
    <ligand>
        <name>1-deoxy-D-xylulose 5-phosphate</name>
        <dbReference type="ChEBI" id="CHEBI:57792"/>
    </ligand>
</feature>
<dbReference type="Pfam" id="PF08436">
    <property type="entry name" value="DXP_redisom_C"/>
    <property type="match status" value="1"/>
</dbReference>
<reference evidence="13" key="2">
    <citation type="journal article" date="2021" name="PeerJ">
        <title>Extensive microbial diversity within the chicken gut microbiome revealed by metagenomics and culture.</title>
        <authorList>
            <person name="Gilroy R."/>
            <person name="Ravi A."/>
            <person name="Getino M."/>
            <person name="Pursley I."/>
            <person name="Horton D.L."/>
            <person name="Alikhan N.F."/>
            <person name="Baker D."/>
            <person name="Gharbi K."/>
            <person name="Hall N."/>
            <person name="Watson M."/>
            <person name="Adriaenssens E.M."/>
            <person name="Foster-Nyarko E."/>
            <person name="Jarju S."/>
            <person name="Secka A."/>
            <person name="Antonio M."/>
            <person name="Oren A."/>
            <person name="Chaudhuri R.R."/>
            <person name="La Ragione R."/>
            <person name="Hildebrand F."/>
            <person name="Pallen M.J."/>
        </authorList>
    </citation>
    <scope>NUCLEOTIDE SEQUENCE</scope>
    <source>
        <strain evidence="13">CHK176-6737</strain>
    </source>
</reference>
<dbReference type="Pfam" id="PF13288">
    <property type="entry name" value="DXPR_C"/>
    <property type="match status" value="1"/>
</dbReference>
<dbReference type="SUPFAM" id="SSF55347">
    <property type="entry name" value="Glyceraldehyde-3-phosphate dehydrogenase-like, C-terminal domain"/>
    <property type="match status" value="1"/>
</dbReference>
<feature type="binding site" evidence="9">
    <location>
        <position position="36"/>
    </location>
    <ligand>
        <name>NADPH</name>
        <dbReference type="ChEBI" id="CHEBI:57783"/>
    </ligand>
</feature>
<dbReference type="PANTHER" id="PTHR30525">
    <property type="entry name" value="1-DEOXY-D-XYLULOSE 5-PHOSPHATE REDUCTOISOMERASE"/>
    <property type="match status" value="1"/>
</dbReference>
<evidence type="ECO:0000256" key="6">
    <source>
        <dbReference type="ARBA" id="ARBA00023211"/>
    </source>
</evidence>
<evidence type="ECO:0000256" key="2">
    <source>
        <dbReference type="ARBA" id="ARBA00006825"/>
    </source>
</evidence>
<evidence type="ECO:0000259" key="12">
    <source>
        <dbReference type="Pfam" id="PF13288"/>
    </source>
</evidence>
<comment type="similarity">
    <text evidence="2 9">Belongs to the DXR family.</text>
</comment>
<feature type="binding site" evidence="9">
    <location>
        <position position="215"/>
    </location>
    <ligand>
        <name>1-deoxy-D-xylulose 5-phosphate</name>
        <dbReference type="ChEBI" id="CHEBI:57792"/>
    </ligand>
</feature>
<dbReference type="SUPFAM" id="SSF51735">
    <property type="entry name" value="NAD(P)-binding Rossmann-fold domains"/>
    <property type="match status" value="1"/>
</dbReference>
<reference evidence="13" key="1">
    <citation type="submission" date="2020-10" db="EMBL/GenBank/DDBJ databases">
        <authorList>
            <person name="Gilroy R."/>
        </authorList>
    </citation>
    <scope>NUCLEOTIDE SEQUENCE</scope>
    <source>
        <strain evidence="13">CHK176-6737</strain>
    </source>
</reference>
<keyword evidence="6 9" id="KW-0464">Manganese</keyword>
<dbReference type="InterPro" id="IPR036291">
    <property type="entry name" value="NAD(P)-bd_dom_sf"/>
</dbReference>
<evidence type="ECO:0000313" key="14">
    <source>
        <dbReference type="Proteomes" id="UP000824125"/>
    </source>
</evidence>
<dbReference type="GO" id="GO:0051484">
    <property type="term" value="P:isopentenyl diphosphate biosynthetic process, methylerythritol 4-phosphate pathway involved in terpenoid biosynthetic process"/>
    <property type="evidence" value="ECO:0007669"/>
    <property type="project" value="TreeGrafter"/>
</dbReference>
<dbReference type="HAMAP" id="MF_00183">
    <property type="entry name" value="DXP_reductoisom"/>
    <property type="match status" value="1"/>
</dbReference>
<keyword evidence="3 9" id="KW-0479">Metal-binding</keyword>
<proteinExistence type="inferred from homology"/>
<comment type="pathway">
    <text evidence="1 9">Isoprenoid biosynthesis; isopentenyl diphosphate biosynthesis via DXP pathway; isopentenyl diphosphate from 1-deoxy-D-xylulose 5-phosphate: step 1/6.</text>
</comment>
<comment type="caution">
    <text evidence="9">Lacks conserved residue(s) required for the propagation of feature annotation.</text>
</comment>
<evidence type="ECO:0000256" key="7">
    <source>
        <dbReference type="ARBA" id="ARBA00023229"/>
    </source>
</evidence>
<feature type="binding site" evidence="9">
    <location>
        <position position="146"/>
    </location>
    <ligand>
        <name>Mn(2+)</name>
        <dbReference type="ChEBI" id="CHEBI:29035"/>
    </ligand>
</feature>
<dbReference type="InterPro" id="IPR013512">
    <property type="entry name" value="DXP_reductoisomerase_N"/>
</dbReference>